<accession>A0A9D1DRA0</accession>
<dbReference type="AlphaFoldDB" id="A0A9D1DRA0"/>
<keyword evidence="1 3" id="KW-0963">Cytoplasm</keyword>
<dbReference type="FunFam" id="3.30.300.70:FF:000001">
    <property type="entry name" value="Ribosome maturation factor RimP"/>
    <property type="match status" value="1"/>
</dbReference>
<name>A0A9D1DRA0_9FIRM</name>
<organism evidence="6 7">
    <name type="scientific">Candidatus Gallacutalibacter pullicola</name>
    <dbReference type="NCBI Taxonomy" id="2840830"/>
    <lineage>
        <taxon>Bacteria</taxon>
        <taxon>Bacillati</taxon>
        <taxon>Bacillota</taxon>
        <taxon>Clostridia</taxon>
        <taxon>Eubacteriales</taxon>
        <taxon>Candidatus Gallacutalibacter</taxon>
    </lineage>
</organism>
<dbReference type="HAMAP" id="MF_01077">
    <property type="entry name" value="RimP"/>
    <property type="match status" value="1"/>
</dbReference>
<dbReference type="EMBL" id="DVHF01000093">
    <property type="protein sequence ID" value="HIR57645.1"/>
    <property type="molecule type" value="Genomic_DNA"/>
</dbReference>
<evidence type="ECO:0000259" key="4">
    <source>
        <dbReference type="Pfam" id="PF02576"/>
    </source>
</evidence>
<evidence type="ECO:0000313" key="7">
    <source>
        <dbReference type="Proteomes" id="UP000886785"/>
    </source>
</evidence>
<dbReference type="PANTHER" id="PTHR33867">
    <property type="entry name" value="RIBOSOME MATURATION FACTOR RIMP"/>
    <property type="match status" value="1"/>
</dbReference>
<keyword evidence="2 3" id="KW-0690">Ribosome biogenesis</keyword>
<dbReference type="Pfam" id="PF02576">
    <property type="entry name" value="RimP_N"/>
    <property type="match status" value="1"/>
</dbReference>
<feature type="domain" description="Ribosome maturation factor RimP C-terminal" evidence="5">
    <location>
        <begin position="92"/>
        <end position="150"/>
    </location>
</feature>
<dbReference type="CDD" id="cd01734">
    <property type="entry name" value="YlxS_C"/>
    <property type="match status" value="1"/>
</dbReference>
<dbReference type="GO" id="GO:0000028">
    <property type="term" value="P:ribosomal small subunit assembly"/>
    <property type="evidence" value="ECO:0007669"/>
    <property type="project" value="TreeGrafter"/>
</dbReference>
<evidence type="ECO:0000256" key="1">
    <source>
        <dbReference type="ARBA" id="ARBA00022490"/>
    </source>
</evidence>
<reference evidence="6" key="1">
    <citation type="submission" date="2020-10" db="EMBL/GenBank/DDBJ databases">
        <authorList>
            <person name="Gilroy R."/>
        </authorList>
    </citation>
    <scope>NUCLEOTIDE SEQUENCE</scope>
    <source>
        <strain evidence="6">ChiSjej1B19-7085</strain>
    </source>
</reference>
<evidence type="ECO:0000313" key="6">
    <source>
        <dbReference type="EMBL" id="HIR57645.1"/>
    </source>
</evidence>
<reference evidence="6" key="2">
    <citation type="journal article" date="2021" name="PeerJ">
        <title>Extensive microbial diversity within the chicken gut microbiome revealed by metagenomics and culture.</title>
        <authorList>
            <person name="Gilroy R."/>
            <person name="Ravi A."/>
            <person name="Getino M."/>
            <person name="Pursley I."/>
            <person name="Horton D.L."/>
            <person name="Alikhan N.F."/>
            <person name="Baker D."/>
            <person name="Gharbi K."/>
            <person name="Hall N."/>
            <person name="Watson M."/>
            <person name="Adriaenssens E.M."/>
            <person name="Foster-Nyarko E."/>
            <person name="Jarju S."/>
            <person name="Secka A."/>
            <person name="Antonio M."/>
            <person name="Oren A."/>
            <person name="Chaudhuri R.R."/>
            <person name="La Ragione R."/>
            <person name="Hildebrand F."/>
            <person name="Pallen M.J."/>
        </authorList>
    </citation>
    <scope>NUCLEOTIDE SEQUENCE</scope>
    <source>
        <strain evidence="6">ChiSjej1B19-7085</strain>
    </source>
</reference>
<dbReference type="Pfam" id="PF17384">
    <property type="entry name" value="DUF150_C"/>
    <property type="match status" value="1"/>
</dbReference>
<dbReference type="InterPro" id="IPR003728">
    <property type="entry name" value="Ribosome_maturation_RimP"/>
</dbReference>
<comment type="function">
    <text evidence="3">Required for maturation of 30S ribosomal subunits.</text>
</comment>
<dbReference type="SUPFAM" id="SSF75420">
    <property type="entry name" value="YhbC-like, N-terminal domain"/>
    <property type="match status" value="1"/>
</dbReference>
<dbReference type="SUPFAM" id="SSF74942">
    <property type="entry name" value="YhbC-like, C-terminal domain"/>
    <property type="match status" value="1"/>
</dbReference>
<comment type="caution">
    <text evidence="6">The sequence shown here is derived from an EMBL/GenBank/DDBJ whole genome shotgun (WGS) entry which is preliminary data.</text>
</comment>
<dbReference type="InterPro" id="IPR028998">
    <property type="entry name" value="RimP_C"/>
</dbReference>
<dbReference type="PANTHER" id="PTHR33867:SF1">
    <property type="entry name" value="RIBOSOME MATURATION FACTOR RIMP"/>
    <property type="match status" value="1"/>
</dbReference>
<protein>
    <recommendedName>
        <fullName evidence="3">Ribosome maturation factor RimP</fullName>
    </recommendedName>
</protein>
<dbReference type="GO" id="GO:0006412">
    <property type="term" value="P:translation"/>
    <property type="evidence" value="ECO:0007669"/>
    <property type="project" value="TreeGrafter"/>
</dbReference>
<dbReference type="InterPro" id="IPR036847">
    <property type="entry name" value="RimP_C_sf"/>
</dbReference>
<evidence type="ECO:0000256" key="2">
    <source>
        <dbReference type="ARBA" id="ARBA00022517"/>
    </source>
</evidence>
<gene>
    <name evidence="3" type="primary">rimP</name>
    <name evidence="6" type="ORF">IAA54_08245</name>
</gene>
<dbReference type="InterPro" id="IPR028989">
    <property type="entry name" value="RimP_N"/>
</dbReference>
<proteinExistence type="inferred from homology"/>
<dbReference type="Gene3D" id="3.30.300.70">
    <property type="entry name" value="RimP-like superfamily, N-terminal"/>
    <property type="match status" value="1"/>
</dbReference>
<dbReference type="InterPro" id="IPR035956">
    <property type="entry name" value="RimP_N_sf"/>
</dbReference>
<comment type="similarity">
    <text evidence="3">Belongs to the RimP family.</text>
</comment>
<evidence type="ECO:0000256" key="3">
    <source>
        <dbReference type="HAMAP-Rule" id="MF_01077"/>
    </source>
</evidence>
<dbReference type="Proteomes" id="UP000886785">
    <property type="component" value="Unassembled WGS sequence"/>
</dbReference>
<dbReference type="GO" id="GO:0005829">
    <property type="term" value="C:cytosol"/>
    <property type="evidence" value="ECO:0007669"/>
    <property type="project" value="TreeGrafter"/>
</dbReference>
<feature type="domain" description="Ribosome maturation factor RimP N-terminal" evidence="4">
    <location>
        <begin position="17"/>
        <end position="88"/>
    </location>
</feature>
<evidence type="ECO:0000259" key="5">
    <source>
        <dbReference type="Pfam" id="PF17384"/>
    </source>
</evidence>
<dbReference type="Gene3D" id="2.30.30.180">
    <property type="entry name" value="Ribosome maturation factor RimP, C-terminal domain"/>
    <property type="match status" value="1"/>
</dbReference>
<comment type="subcellular location">
    <subcellularLocation>
        <location evidence="3">Cytoplasm</location>
    </subcellularLocation>
</comment>
<sequence length="167" mass="18677">MASRKKSGNTVGAVRRLAEPIAQELGLMIWDVRFLKEGAQWYLRIFIDKPGGVGIDDCEAMSRAINDPLDKLDPIEQNYCLEVSSPGINRELTRPEHFQAFLGAEVSVKLIRPLEDGTRVLDGILRAYEDSVITLENPEDGQVAAIPKKETVSVHLLEDDFVEDLEE</sequence>